<dbReference type="GO" id="GO:0003677">
    <property type="term" value="F:DNA binding"/>
    <property type="evidence" value="ECO:0007669"/>
    <property type="project" value="UniProtKB-KW"/>
</dbReference>
<proteinExistence type="inferred from homology"/>
<dbReference type="SUPFAM" id="SSF56349">
    <property type="entry name" value="DNA breaking-rejoining enzymes"/>
    <property type="match status" value="1"/>
</dbReference>
<evidence type="ECO:0000256" key="2">
    <source>
        <dbReference type="ARBA" id="ARBA00023125"/>
    </source>
</evidence>
<dbReference type="InterPro" id="IPR011010">
    <property type="entry name" value="DNA_brk_join_enz"/>
</dbReference>
<dbReference type="PROSITE" id="PS51898">
    <property type="entry name" value="TYR_RECOMBINASE"/>
    <property type="match status" value="1"/>
</dbReference>
<feature type="domain" description="Tyr recombinase" evidence="4">
    <location>
        <begin position="107"/>
        <end position="307"/>
    </location>
</feature>
<dbReference type="GO" id="GO:0006310">
    <property type="term" value="P:DNA recombination"/>
    <property type="evidence" value="ECO:0007669"/>
    <property type="project" value="UniProtKB-KW"/>
</dbReference>
<dbReference type="Gene3D" id="1.10.443.10">
    <property type="entry name" value="Intergrase catalytic core"/>
    <property type="match status" value="1"/>
</dbReference>
<name>A0A2T2WZZ4_9FIRM</name>
<comment type="similarity">
    <text evidence="1">Belongs to the 'phage' integrase family.</text>
</comment>
<dbReference type="GO" id="GO:0015074">
    <property type="term" value="P:DNA integration"/>
    <property type="evidence" value="ECO:0007669"/>
    <property type="project" value="InterPro"/>
</dbReference>
<sequence>MTSLHYTSSLASLIEGLIQQKQAMGYSYHGEARILHHFDQFVGDQGWTAATLEKPVVVAWTQRRSHEAHATWRHRCTPVRQLALYMADLGIPAYVPPAGQGAKRPTYIPYIYSDAELVAFFRQVDACRYQAEVPYRHWTLPLLFRVLYGTGMRLSEALHLRLEDVDHHAGIVTVRDGKFHKDRLLPVVESLRQQLVHYHQQVHPLSRPNTVYFLAGPDRPLTGGNVYKNFRRFLWRAGISHGGWSKGPRVHDFRHTYSVHCLRRWVREGRDLTAALPLLKTYLGHYSFQDTAHYLRLTADLFPDIVLRMEETLGHVVPSVGGDGH</sequence>
<keyword evidence="3" id="KW-0233">DNA recombination</keyword>
<evidence type="ECO:0000313" key="6">
    <source>
        <dbReference type="Proteomes" id="UP000242972"/>
    </source>
</evidence>
<evidence type="ECO:0000313" key="5">
    <source>
        <dbReference type="EMBL" id="PSR27810.1"/>
    </source>
</evidence>
<dbReference type="InterPro" id="IPR050090">
    <property type="entry name" value="Tyrosine_recombinase_XerCD"/>
</dbReference>
<reference evidence="5 6" key="1">
    <citation type="journal article" date="2014" name="BMC Genomics">
        <title>Comparison of environmental and isolate Sulfobacillus genomes reveals diverse carbon, sulfur, nitrogen, and hydrogen metabolisms.</title>
        <authorList>
            <person name="Justice N.B."/>
            <person name="Norman A."/>
            <person name="Brown C.T."/>
            <person name="Singh A."/>
            <person name="Thomas B.C."/>
            <person name="Banfield J.F."/>
        </authorList>
    </citation>
    <scope>NUCLEOTIDE SEQUENCE [LARGE SCALE GENOMIC DNA]</scope>
    <source>
        <strain evidence="5">AMDSBA4</strain>
    </source>
</reference>
<dbReference type="EMBL" id="PXYW01000105">
    <property type="protein sequence ID" value="PSR27810.1"/>
    <property type="molecule type" value="Genomic_DNA"/>
</dbReference>
<dbReference type="Proteomes" id="UP000242972">
    <property type="component" value="Unassembled WGS sequence"/>
</dbReference>
<dbReference type="Pfam" id="PF00589">
    <property type="entry name" value="Phage_integrase"/>
    <property type="match status" value="1"/>
</dbReference>
<gene>
    <name evidence="5" type="ORF">C7B46_19265</name>
</gene>
<evidence type="ECO:0000256" key="3">
    <source>
        <dbReference type="ARBA" id="ARBA00023172"/>
    </source>
</evidence>
<dbReference type="InterPro" id="IPR002104">
    <property type="entry name" value="Integrase_catalytic"/>
</dbReference>
<comment type="caution">
    <text evidence="5">The sequence shown here is derived from an EMBL/GenBank/DDBJ whole genome shotgun (WGS) entry which is preliminary data.</text>
</comment>
<evidence type="ECO:0000259" key="4">
    <source>
        <dbReference type="PROSITE" id="PS51898"/>
    </source>
</evidence>
<dbReference type="InterPro" id="IPR013762">
    <property type="entry name" value="Integrase-like_cat_sf"/>
</dbReference>
<accession>A0A2T2WZZ4</accession>
<protein>
    <recommendedName>
        <fullName evidence="4">Tyr recombinase domain-containing protein</fullName>
    </recommendedName>
</protein>
<keyword evidence="2" id="KW-0238">DNA-binding</keyword>
<dbReference type="PANTHER" id="PTHR30349:SF41">
    <property type="entry name" value="INTEGRASE_RECOMBINASE PROTEIN MJ0367-RELATED"/>
    <property type="match status" value="1"/>
</dbReference>
<dbReference type="AlphaFoldDB" id="A0A2T2WZZ4"/>
<organism evidence="5 6">
    <name type="scientific">Sulfobacillus benefaciens</name>
    <dbReference type="NCBI Taxonomy" id="453960"/>
    <lineage>
        <taxon>Bacteria</taxon>
        <taxon>Bacillati</taxon>
        <taxon>Bacillota</taxon>
        <taxon>Clostridia</taxon>
        <taxon>Eubacteriales</taxon>
        <taxon>Clostridiales Family XVII. Incertae Sedis</taxon>
        <taxon>Sulfobacillus</taxon>
    </lineage>
</organism>
<evidence type="ECO:0000256" key="1">
    <source>
        <dbReference type="ARBA" id="ARBA00008857"/>
    </source>
</evidence>
<dbReference type="PANTHER" id="PTHR30349">
    <property type="entry name" value="PHAGE INTEGRASE-RELATED"/>
    <property type="match status" value="1"/>
</dbReference>